<evidence type="ECO:0000256" key="2">
    <source>
        <dbReference type="ARBA" id="ARBA00022741"/>
    </source>
</evidence>
<feature type="domain" description="Protein kinase" evidence="7">
    <location>
        <begin position="205"/>
        <end position="515"/>
    </location>
</feature>
<dbReference type="RefSeq" id="XP_018985748.1">
    <property type="nucleotide sequence ID" value="XM_019128766.1"/>
</dbReference>
<evidence type="ECO:0000256" key="6">
    <source>
        <dbReference type="PROSITE-ProRule" id="PRU10141"/>
    </source>
</evidence>
<dbReference type="EMBL" id="KV454430">
    <property type="protein sequence ID" value="ODQ80420.1"/>
    <property type="molecule type" value="Genomic_DNA"/>
</dbReference>
<dbReference type="GO" id="GO:0035556">
    <property type="term" value="P:intracellular signal transduction"/>
    <property type="evidence" value="ECO:0007669"/>
    <property type="project" value="TreeGrafter"/>
</dbReference>
<dbReference type="GO" id="GO:0005524">
    <property type="term" value="F:ATP binding"/>
    <property type="evidence" value="ECO:0007669"/>
    <property type="project" value="UniProtKB-UniRule"/>
</dbReference>
<dbReference type="PROSITE" id="PS00108">
    <property type="entry name" value="PROTEIN_KINASE_ST"/>
    <property type="match status" value="1"/>
</dbReference>
<evidence type="ECO:0000256" key="5">
    <source>
        <dbReference type="ARBA" id="ARBA00048679"/>
    </source>
</evidence>
<dbReference type="SMART" id="SM00220">
    <property type="entry name" value="S_TKc"/>
    <property type="match status" value="1"/>
</dbReference>
<dbReference type="OrthoDB" id="410920at2759"/>
<organism evidence="8 9">
    <name type="scientific">Babjeviella inositovora NRRL Y-12698</name>
    <dbReference type="NCBI Taxonomy" id="984486"/>
    <lineage>
        <taxon>Eukaryota</taxon>
        <taxon>Fungi</taxon>
        <taxon>Dikarya</taxon>
        <taxon>Ascomycota</taxon>
        <taxon>Saccharomycotina</taxon>
        <taxon>Pichiomycetes</taxon>
        <taxon>Serinales incertae sedis</taxon>
        <taxon>Babjeviella</taxon>
    </lineage>
</organism>
<dbReference type="InterPro" id="IPR017441">
    <property type="entry name" value="Protein_kinase_ATP_BS"/>
</dbReference>
<protein>
    <recommendedName>
        <fullName evidence="1">non-specific serine/threonine protein kinase</fullName>
        <ecNumber evidence="1">2.7.11.1</ecNumber>
    </recommendedName>
</protein>
<dbReference type="SUPFAM" id="SSF56112">
    <property type="entry name" value="Protein kinase-like (PK-like)"/>
    <property type="match status" value="1"/>
</dbReference>
<comment type="catalytic activity">
    <reaction evidence="4">
        <text>L-threonyl-[protein] + ATP = O-phospho-L-threonyl-[protein] + ADP + H(+)</text>
        <dbReference type="Rhea" id="RHEA:46608"/>
        <dbReference type="Rhea" id="RHEA-COMP:11060"/>
        <dbReference type="Rhea" id="RHEA-COMP:11605"/>
        <dbReference type="ChEBI" id="CHEBI:15378"/>
        <dbReference type="ChEBI" id="CHEBI:30013"/>
        <dbReference type="ChEBI" id="CHEBI:30616"/>
        <dbReference type="ChEBI" id="CHEBI:61977"/>
        <dbReference type="ChEBI" id="CHEBI:456216"/>
        <dbReference type="EC" id="2.7.11.1"/>
    </reaction>
</comment>
<dbReference type="GeneID" id="30146619"/>
<evidence type="ECO:0000259" key="7">
    <source>
        <dbReference type="PROSITE" id="PS50011"/>
    </source>
</evidence>
<keyword evidence="9" id="KW-1185">Reference proteome</keyword>
<dbReference type="AlphaFoldDB" id="A0A1E3QRX8"/>
<feature type="binding site" evidence="6">
    <location>
        <position position="234"/>
    </location>
    <ligand>
        <name>ATP</name>
        <dbReference type="ChEBI" id="CHEBI:30616"/>
    </ligand>
</feature>
<dbReference type="GO" id="GO:0004674">
    <property type="term" value="F:protein serine/threonine kinase activity"/>
    <property type="evidence" value="ECO:0007669"/>
    <property type="project" value="UniProtKB-EC"/>
</dbReference>
<comment type="catalytic activity">
    <reaction evidence="5">
        <text>L-seryl-[protein] + ATP = O-phospho-L-seryl-[protein] + ADP + H(+)</text>
        <dbReference type="Rhea" id="RHEA:17989"/>
        <dbReference type="Rhea" id="RHEA-COMP:9863"/>
        <dbReference type="Rhea" id="RHEA-COMP:11604"/>
        <dbReference type="ChEBI" id="CHEBI:15378"/>
        <dbReference type="ChEBI" id="CHEBI:29999"/>
        <dbReference type="ChEBI" id="CHEBI:30616"/>
        <dbReference type="ChEBI" id="CHEBI:83421"/>
        <dbReference type="ChEBI" id="CHEBI:456216"/>
        <dbReference type="EC" id="2.7.11.1"/>
    </reaction>
</comment>
<evidence type="ECO:0000256" key="4">
    <source>
        <dbReference type="ARBA" id="ARBA00047899"/>
    </source>
</evidence>
<proteinExistence type="predicted"/>
<dbReference type="Proteomes" id="UP000094336">
    <property type="component" value="Unassembled WGS sequence"/>
</dbReference>
<dbReference type="InterPro" id="IPR011009">
    <property type="entry name" value="Kinase-like_dom_sf"/>
</dbReference>
<keyword evidence="2 6" id="KW-0547">Nucleotide-binding</keyword>
<name>A0A1E3QRX8_9ASCO</name>
<evidence type="ECO:0000313" key="8">
    <source>
        <dbReference type="EMBL" id="ODQ80420.1"/>
    </source>
</evidence>
<dbReference type="PROSITE" id="PS00107">
    <property type="entry name" value="PROTEIN_KINASE_ATP"/>
    <property type="match status" value="1"/>
</dbReference>
<dbReference type="STRING" id="984486.A0A1E3QRX8"/>
<reference evidence="9" key="1">
    <citation type="submission" date="2016-05" db="EMBL/GenBank/DDBJ databases">
        <title>Comparative genomics of biotechnologically important yeasts.</title>
        <authorList>
            <consortium name="DOE Joint Genome Institute"/>
            <person name="Riley R."/>
            <person name="Haridas S."/>
            <person name="Wolfe K.H."/>
            <person name="Lopes M.R."/>
            <person name="Hittinger C.T."/>
            <person name="Goker M."/>
            <person name="Salamov A."/>
            <person name="Wisecaver J."/>
            <person name="Long T.M."/>
            <person name="Aerts A.L."/>
            <person name="Barry K."/>
            <person name="Choi C."/>
            <person name="Clum A."/>
            <person name="Coughlan A.Y."/>
            <person name="Deshpande S."/>
            <person name="Douglass A.P."/>
            <person name="Hanson S.J."/>
            <person name="Klenk H.-P."/>
            <person name="Labutti K."/>
            <person name="Lapidus A."/>
            <person name="Lindquist E."/>
            <person name="Lipzen A."/>
            <person name="Meier-Kolthoff J.P."/>
            <person name="Ohm R.A."/>
            <person name="Otillar R.P."/>
            <person name="Pangilinan J."/>
            <person name="Peng Y."/>
            <person name="Rokas A."/>
            <person name="Rosa C.A."/>
            <person name="Scheuner C."/>
            <person name="Sibirny A.A."/>
            <person name="Slot J.C."/>
            <person name="Stielow J.B."/>
            <person name="Sun H."/>
            <person name="Kurtzman C.P."/>
            <person name="Blackwell M."/>
            <person name="Grigoriev I.V."/>
            <person name="Jeffries T.W."/>
        </authorList>
    </citation>
    <scope>NUCLEOTIDE SEQUENCE [LARGE SCALE GENOMIC DNA]</scope>
    <source>
        <strain evidence="9">NRRL Y-12698</strain>
    </source>
</reference>
<dbReference type="GO" id="GO:0030447">
    <property type="term" value="P:filamentous growth"/>
    <property type="evidence" value="ECO:0007669"/>
    <property type="project" value="UniProtKB-ARBA"/>
</dbReference>
<dbReference type="Gene3D" id="1.10.510.10">
    <property type="entry name" value="Transferase(Phosphotransferase) domain 1"/>
    <property type="match status" value="1"/>
</dbReference>
<evidence type="ECO:0000256" key="3">
    <source>
        <dbReference type="ARBA" id="ARBA00022840"/>
    </source>
</evidence>
<accession>A0A1E3QRX8</accession>
<keyword evidence="3 6" id="KW-0067">ATP-binding</keyword>
<dbReference type="PANTHER" id="PTHR24346">
    <property type="entry name" value="MAP/MICROTUBULE AFFINITY-REGULATING KINASE"/>
    <property type="match status" value="1"/>
</dbReference>
<dbReference type="InterPro" id="IPR000719">
    <property type="entry name" value="Prot_kinase_dom"/>
</dbReference>
<dbReference type="PROSITE" id="PS50011">
    <property type="entry name" value="PROTEIN_KINASE_DOM"/>
    <property type="match status" value="1"/>
</dbReference>
<dbReference type="PANTHER" id="PTHR24346:SF110">
    <property type="entry name" value="NON-SPECIFIC SERINE_THREONINE PROTEIN KINASE"/>
    <property type="match status" value="1"/>
</dbReference>
<evidence type="ECO:0000256" key="1">
    <source>
        <dbReference type="ARBA" id="ARBA00012513"/>
    </source>
</evidence>
<dbReference type="FunFam" id="1.10.510.10:FF:000571">
    <property type="entry name" value="Maternal embryonic leucine zipper kinase"/>
    <property type="match status" value="1"/>
</dbReference>
<evidence type="ECO:0000313" key="9">
    <source>
        <dbReference type="Proteomes" id="UP000094336"/>
    </source>
</evidence>
<dbReference type="GO" id="GO:0005737">
    <property type="term" value="C:cytoplasm"/>
    <property type="evidence" value="ECO:0007669"/>
    <property type="project" value="TreeGrafter"/>
</dbReference>
<gene>
    <name evidence="8" type="ORF">BABINDRAFT_161363</name>
</gene>
<dbReference type="InterPro" id="IPR008271">
    <property type="entry name" value="Ser/Thr_kinase_AS"/>
</dbReference>
<dbReference type="Pfam" id="PF00069">
    <property type="entry name" value="Pkinase"/>
    <property type="match status" value="1"/>
</dbReference>
<dbReference type="EC" id="2.7.11.1" evidence="1"/>
<sequence length="524" mass="58583">MTDQKPNLDLPFLLNNAQPLAFPQNMVQSPPNRQTPRMALSVTIPPSDNLVEEAVEALKTPERQGRYADLSSLPTPIVASENAFGSFTSPKATESSYVQQQRSPPVYSQGALHIPKYRKLKQGQTITSNDTSHSNSVNSRILSEYRPRDIGYTVTSPQHRNFSVSGIPELEGGLKEASHIEPPREVLGNGETFAAKDRQQVEHRWRTKEELGQGSFSKVVLGEDMALGALAAIKITKYPAAKHLRLEFENSINLEIATLRHVCHPNIIQLLGTSNTDEENIMVLPYCSGGDLFHMTINHYAEYTPMFIRRIFAELSCGVAYLHQSGYVHRDIKLENILLNCAWEGLAERLYSNSPLVTISDFGLSKHYLPATDPPLTTRCGSDDYVAPEILMGVEYDGTLTDTWSMGVVLYALLENRLPFDPVAGTNPTSSSRRARSRTAHRIARIEWDWMLLKSEDGEETGAETSNATMAELAEAHLRNHLSLAYAEAKWIVTNCLIRKDKRWRIGDILAVPWVRGAIPDYEN</sequence>